<feature type="transmembrane region" description="Helical" evidence="1">
    <location>
        <begin position="84"/>
        <end position="107"/>
    </location>
</feature>
<reference evidence="2 3" key="1">
    <citation type="submission" date="2016-10" db="EMBL/GenBank/DDBJ databases">
        <title>Draft genome sequences of four alkaliphilic bacteria belonging to the Anaerobacillus genus.</title>
        <authorList>
            <person name="Bassil N.M."/>
            <person name="Lloyd J.R."/>
        </authorList>
    </citation>
    <scope>NUCLEOTIDE SEQUENCE [LARGE SCALE GENOMIC DNA]</scope>
    <source>
        <strain evidence="2 3">DSM 18345</strain>
    </source>
</reference>
<evidence type="ECO:0000256" key="1">
    <source>
        <dbReference type="SAM" id="Phobius"/>
    </source>
</evidence>
<feature type="transmembrane region" description="Helical" evidence="1">
    <location>
        <begin position="60"/>
        <end position="77"/>
    </location>
</feature>
<feature type="transmembrane region" description="Helical" evidence="1">
    <location>
        <begin position="119"/>
        <end position="142"/>
    </location>
</feature>
<feature type="transmembrane region" description="Helical" evidence="1">
    <location>
        <begin position="6"/>
        <end position="29"/>
    </location>
</feature>
<evidence type="ECO:0000313" key="2">
    <source>
        <dbReference type="EMBL" id="OIJ12245.1"/>
    </source>
</evidence>
<keyword evidence="1" id="KW-0472">Membrane</keyword>
<sequence length="154" mass="17528">MAWYSYFLLSVPEAFFLLTLVFALLGVSIKDKLKSMIAFSFLYGAVAFALTIFVQHSSKPLLTFIAFALFAASIFRFKVINGFIISLIAFVLINIFEIAFILLYLQIFSITIEQILSSTWLRILISYAAVQIPMLLTTLLLLKFNLKIKLPLLR</sequence>
<keyword evidence="1" id="KW-0812">Transmembrane</keyword>
<organism evidence="2 3">
    <name type="scientific">Anaerobacillus alkalilacustris</name>
    <dbReference type="NCBI Taxonomy" id="393763"/>
    <lineage>
        <taxon>Bacteria</taxon>
        <taxon>Bacillati</taxon>
        <taxon>Bacillota</taxon>
        <taxon>Bacilli</taxon>
        <taxon>Bacillales</taxon>
        <taxon>Bacillaceae</taxon>
        <taxon>Anaerobacillus</taxon>
    </lineage>
</organism>
<dbReference type="AlphaFoldDB" id="A0A1S2LLC5"/>
<gene>
    <name evidence="2" type="ORF">BKP37_14290</name>
</gene>
<protein>
    <submittedName>
        <fullName evidence="2">Uncharacterized protein</fullName>
    </submittedName>
</protein>
<dbReference type="EMBL" id="MLQR01000032">
    <property type="protein sequence ID" value="OIJ12245.1"/>
    <property type="molecule type" value="Genomic_DNA"/>
</dbReference>
<comment type="caution">
    <text evidence="2">The sequence shown here is derived from an EMBL/GenBank/DDBJ whole genome shotgun (WGS) entry which is preliminary data.</text>
</comment>
<keyword evidence="3" id="KW-1185">Reference proteome</keyword>
<accession>A0A1S2LLC5</accession>
<proteinExistence type="predicted"/>
<evidence type="ECO:0000313" key="3">
    <source>
        <dbReference type="Proteomes" id="UP000179524"/>
    </source>
</evidence>
<dbReference type="OrthoDB" id="2943630at2"/>
<keyword evidence="1" id="KW-1133">Transmembrane helix</keyword>
<name>A0A1S2LLC5_9BACI</name>
<dbReference type="Proteomes" id="UP000179524">
    <property type="component" value="Unassembled WGS sequence"/>
</dbReference>
<feature type="transmembrane region" description="Helical" evidence="1">
    <location>
        <begin position="36"/>
        <end position="54"/>
    </location>
</feature>
<dbReference type="RefSeq" id="WP_071310291.1">
    <property type="nucleotide sequence ID" value="NZ_MLQR01000032.1"/>
</dbReference>